<evidence type="ECO:0000313" key="2">
    <source>
        <dbReference type="Proteomes" id="UP000637074"/>
    </source>
</evidence>
<dbReference type="Proteomes" id="UP000637074">
    <property type="component" value="Unassembled WGS sequence"/>
</dbReference>
<reference evidence="1 2" key="1">
    <citation type="journal article" date="2022" name="Int. J. Syst. Evol. Microbiol.">
        <title>Neobacillus kokaensis sp. nov., isolated from soil.</title>
        <authorList>
            <person name="Yuki K."/>
            <person name="Matsubara H."/>
            <person name="Yamaguchi S."/>
        </authorList>
    </citation>
    <scope>NUCLEOTIDE SEQUENCE [LARGE SCALE GENOMIC DNA]</scope>
    <source>
        <strain evidence="1 2">LOB 377</strain>
    </source>
</reference>
<dbReference type="EMBL" id="BNDS01000001">
    <property type="protein sequence ID" value="GHH96706.1"/>
    <property type="molecule type" value="Genomic_DNA"/>
</dbReference>
<protein>
    <submittedName>
        <fullName evidence="1">Uncharacterized protein</fullName>
    </submittedName>
</protein>
<sequence length="144" mass="17040">MATLGFFGFFKPFVQKMAKVKEWFHKSKANQITEKRMMDINWVLGIESPYYHSTKFTIEQQSVTINGYQTTYNHSWPVKYSIVKINKLGTSITYFDSVVFYGDYSEKEFKHTFHIPSGSDYQLEVFNYYKYQSTGKVKVVRQDT</sequence>
<keyword evidence="2" id="KW-1185">Reference proteome</keyword>
<gene>
    <name evidence="1" type="ORF">AM1BK_02490</name>
</gene>
<proteinExistence type="predicted"/>
<name>A0ABQ3MXQ7_9BACI</name>
<accession>A0ABQ3MXQ7</accession>
<organism evidence="1 2">
    <name type="scientific">Neobacillus kokaensis</name>
    <dbReference type="NCBI Taxonomy" id="2759023"/>
    <lineage>
        <taxon>Bacteria</taxon>
        <taxon>Bacillati</taxon>
        <taxon>Bacillota</taxon>
        <taxon>Bacilli</taxon>
        <taxon>Bacillales</taxon>
        <taxon>Bacillaceae</taxon>
        <taxon>Neobacillus</taxon>
    </lineage>
</organism>
<evidence type="ECO:0000313" key="1">
    <source>
        <dbReference type="EMBL" id="GHH96706.1"/>
    </source>
</evidence>
<comment type="caution">
    <text evidence="1">The sequence shown here is derived from an EMBL/GenBank/DDBJ whole genome shotgun (WGS) entry which is preliminary data.</text>
</comment>